<feature type="compositionally biased region" description="Basic and acidic residues" evidence="4">
    <location>
        <begin position="672"/>
        <end position="683"/>
    </location>
</feature>
<dbReference type="PROSITE" id="PS51182">
    <property type="entry name" value="C2_TENSIN"/>
    <property type="match status" value="1"/>
</dbReference>
<feature type="compositionally biased region" description="Pro residues" evidence="4">
    <location>
        <begin position="1047"/>
        <end position="1079"/>
    </location>
</feature>
<evidence type="ECO:0000259" key="5">
    <source>
        <dbReference type="PROSITE" id="PS51182"/>
    </source>
</evidence>
<feature type="region of interest" description="Disordered" evidence="4">
    <location>
        <begin position="458"/>
        <end position="511"/>
    </location>
</feature>
<feature type="compositionally biased region" description="Polar residues" evidence="4">
    <location>
        <begin position="604"/>
        <end position="613"/>
    </location>
</feature>
<feature type="compositionally biased region" description="Basic and acidic residues" evidence="4">
    <location>
        <begin position="539"/>
        <end position="571"/>
    </location>
</feature>
<dbReference type="InterPro" id="IPR014020">
    <property type="entry name" value="Tensin_C2-dom"/>
</dbReference>
<feature type="compositionally biased region" description="Polar residues" evidence="4">
    <location>
        <begin position="643"/>
        <end position="671"/>
    </location>
</feature>
<feature type="compositionally biased region" description="Polar residues" evidence="4">
    <location>
        <begin position="897"/>
        <end position="908"/>
    </location>
</feature>
<keyword evidence="2" id="KW-0378">Hydrolase</keyword>
<dbReference type="SUPFAM" id="SSF52799">
    <property type="entry name" value="(Phosphotyrosine protein) phosphatases II"/>
    <property type="match status" value="1"/>
</dbReference>
<evidence type="ECO:0000313" key="8">
    <source>
        <dbReference type="Proteomes" id="UP000242715"/>
    </source>
</evidence>
<feature type="compositionally biased region" description="Pro residues" evidence="4">
    <location>
        <begin position="1031"/>
        <end position="1040"/>
    </location>
</feature>
<dbReference type="Gene3D" id="3.90.190.10">
    <property type="entry name" value="Protein tyrosine phosphatase superfamily"/>
    <property type="match status" value="1"/>
</dbReference>
<feature type="compositionally biased region" description="Low complexity" evidence="4">
    <location>
        <begin position="841"/>
        <end position="861"/>
    </location>
</feature>
<dbReference type="InterPro" id="IPR015425">
    <property type="entry name" value="FH2_Formin"/>
</dbReference>
<feature type="compositionally biased region" description="Polar residues" evidence="4">
    <location>
        <begin position="573"/>
        <end position="588"/>
    </location>
</feature>
<evidence type="ECO:0000256" key="3">
    <source>
        <dbReference type="RuleBase" id="RU361260"/>
    </source>
</evidence>
<dbReference type="SUPFAM" id="SSF49562">
    <property type="entry name" value="C2 domain (Calcium/lipid-binding domain, CaLB)"/>
    <property type="match status" value="1"/>
</dbReference>
<evidence type="ECO:0000313" key="7">
    <source>
        <dbReference type="EMBL" id="GAU17686.1"/>
    </source>
</evidence>
<evidence type="ECO:0000256" key="4">
    <source>
        <dbReference type="SAM" id="MobiDB-lite"/>
    </source>
</evidence>
<dbReference type="PROSITE" id="PS51444">
    <property type="entry name" value="FH2"/>
    <property type="match status" value="1"/>
</dbReference>
<keyword evidence="8" id="KW-1185">Reference proteome</keyword>
<feature type="compositionally biased region" description="Pro residues" evidence="4">
    <location>
        <begin position="945"/>
        <end position="958"/>
    </location>
</feature>
<name>A0A2Z6MNJ3_TRISU</name>
<dbReference type="PANTHER" id="PTHR45733">
    <property type="entry name" value="FORMIN-J"/>
    <property type="match status" value="1"/>
</dbReference>
<feature type="compositionally biased region" description="Pro residues" evidence="4">
    <location>
        <begin position="986"/>
        <end position="997"/>
    </location>
</feature>
<evidence type="ECO:0000259" key="6">
    <source>
        <dbReference type="PROSITE" id="PS51444"/>
    </source>
</evidence>
<dbReference type="OrthoDB" id="1668162at2759"/>
<feature type="compositionally biased region" description="Pro residues" evidence="4">
    <location>
        <begin position="968"/>
        <end position="977"/>
    </location>
</feature>
<dbReference type="InterPro" id="IPR051144">
    <property type="entry name" value="Formin_homology_domain"/>
</dbReference>
<feature type="compositionally biased region" description="Basic and acidic residues" evidence="4">
    <location>
        <begin position="1514"/>
        <end position="1526"/>
    </location>
</feature>
<dbReference type="PANTHER" id="PTHR45733:SF8">
    <property type="entry name" value="FORMIN-J"/>
    <property type="match status" value="1"/>
</dbReference>
<dbReference type="Gene3D" id="2.60.40.1110">
    <property type="match status" value="1"/>
</dbReference>
<dbReference type="Pfam" id="PF02181">
    <property type="entry name" value="FH2"/>
    <property type="match status" value="1"/>
</dbReference>
<dbReference type="SMART" id="SM00498">
    <property type="entry name" value="FH2"/>
    <property type="match status" value="1"/>
</dbReference>
<organism evidence="7 8">
    <name type="scientific">Trifolium subterraneum</name>
    <name type="common">Subterranean clover</name>
    <dbReference type="NCBI Taxonomy" id="3900"/>
    <lineage>
        <taxon>Eukaryota</taxon>
        <taxon>Viridiplantae</taxon>
        <taxon>Streptophyta</taxon>
        <taxon>Embryophyta</taxon>
        <taxon>Tracheophyta</taxon>
        <taxon>Spermatophyta</taxon>
        <taxon>Magnoliopsida</taxon>
        <taxon>eudicotyledons</taxon>
        <taxon>Gunneridae</taxon>
        <taxon>Pentapetalae</taxon>
        <taxon>rosids</taxon>
        <taxon>fabids</taxon>
        <taxon>Fabales</taxon>
        <taxon>Fabaceae</taxon>
        <taxon>Papilionoideae</taxon>
        <taxon>50 kb inversion clade</taxon>
        <taxon>NPAAA clade</taxon>
        <taxon>Hologalegina</taxon>
        <taxon>IRL clade</taxon>
        <taxon>Trifolieae</taxon>
        <taxon>Trifolium</taxon>
    </lineage>
</organism>
<dbReference type="InterPro" id="IPR029021">
    <property type="entry name" value="Prot-tyrosine_phosphatase-like"/>
</dbReference>
<feature type="region of interest" description="Disordered" evidence="4">
    <location>
        <begin position="534"/>
        <end position="797"/>
    </location>
</feature>
<feature type="compositionally biased region" description="Polar residues" evidence="4">
    <location>
        <begin position="761"/>
        <end position="773"/>
    </location>
</feature>
<dbReference type="InterPro" id="IPR042201">
    <property type="entry name" value="FH2_Formin_sf"/>
</dbReference>
<dbReference type="SUPFAM" id="SSF101447">
    <property type="entry name" value="Formin homology 2 domain (FH2 domain)"/>
    <property type="match status" value="1"/>
</dbReference>
<comment type="similarity">
    <text evidence="1">Belongs to the formin-like family. Class-II subfamily.</text>
</comment>
<dbReference type="GO" id="GO:0004721">
    <property type="term" value="F:phosphoprotein phosphatase activity"/>
    <property type="evidence" value="ECO:0007669"/>
    <property type="project" value="UniProtKB-KW"/>
</dbReference>
<feature type="compositionally biased region" description="Pro residues" evidence="4">
    <location>
        <begin position="880"/>
        <end position="890"/>
    </location>
</feature>
<gene>
    <name evidence="7" type="ORF">TSUD_07480</name>
</gene>
<feature type="region of interest" description="Disordered" evidence="4">
    <location>
        <begin position="1145"/>
        <end position="1166"/>
    </location>
</feature>
<dbReference type="Pfam" id="PF10409">
    <property type="entry name" value="PTEN_C2"/>
    <property type="match status" value="1"/>
</dbReference>
<reference evidence="8" key="1">
    <citation type="journal article" date="2017" name="Front. Plant Sci.">
        <title>Climate Clever Clovers: New Paradigm to Reduce the Environmental Footprint of Ruminants by Breeding Low Methanogenic Forages Utilizing Haplotype Variation.</title>
        <authorList>
            <person name="Kaur P."/>
            <person name="Appels R."/>
            <person name="Bayer P.E."/>
            <person name="Keeble-Gagnere G."/>
            <person name="Wang J."/>
            <person name="Hirakawa H."/>
            <person name="Shirasawa K."/>
            <person name="Vercoe P."/>
            <person name="Stefanova K."/>
            <person name="Durmic Z."/>
            <person name="Nichols P."/>
            <person name="Revell C."/>
            <person name="Isobe S.N."/>
            <person name="Edwards D."/>
            <person name="Erskine W."/>
        </authorList>
    </citation>
    <scope>NUCLEOTIDE SEQUENCE [LARGE SCALE GENOMIC DNA]</scope>
    <source>
        <strain evidence="8">cv. Daliak</strain>
    </source>
</reference>
<feature type="compositionally biased region" description="Basic and acidic residues" evidence="4">
    <location>
        <begin position="708"/>
        <end position="718"/>
    </location>
</feature>
<dbReference type="SMART" id="SM01326">
    <property type="entry name" value="PTEN_C2"/>
    <property type="match status" value="1"/>
</dbReference>
<feature type="compositionally biased region" description="Basic and acidic residues" evidence="4">
    <location>
        <begin position="458"/>
        <end position="469"/>
    </location>
</feature>
<keyword evidence="2" id="KW-0904">Protein phosphatase</keyword>
<feature type="domain" description="C2 tensin-type" evidence="5">
    <location>
        <begin position="165"/>
        <end position="304"/>
    </location>
</feature>
<feature type="compositionally biased region" description="Polar residues" evidence="4">
    <location>
        <begin position="1145"/>
        <end position="1161"/>
    </location>
</feature>
<protein>
    <recommendedName>
        <fullName evidence="3">Formin-like protein</fullName>
    </recommendedName>
</protein>
<proteinExistence type="inferred from homology"/>
<accession>A0A2Z6MNJ3</accession>
<feature type="region of interest" description="Disordered" evidence="4">
    <location>
        <begin position="820"/>
        <end position="1099"/>
    </location>
</feature>
<feature type="compositionally biased region" description="Low complexity" evidence="4">
    <location>
        <begin position="998"/>
        <end position="1008"/>
    </location>
</feature>
<feature type="compositionally biased region" description="Polar residues" evidence="4">
    <location>
        <begin position="720"/>
        <end position="732"/>
    </location>
</feature>
<evidence type="ECO:0000256" key="1">
    <source>
        <dbReference type="ARBA" id="ARBA00006468"/>
    </source>
</evidence>
<sequence>MDEDEYKVYIGGIIRQIGEHFPDASFMVFNMREGENQSHISSILCDYDMTVMDYPRQYEGCPLLTMEMIHHFLRSGENWLQLGQQNVVLMHCERGGWPVLAFMLAALLIYRKMYTGEQKTLDMIYKQAPRELLQLMSPLNPLPSQLRYLQYISRRNVGSEWPPLDRALTLDCVIIRQIPNMDGEGGCRPIFRIYGQDPFIPANRTPKVLFSTPKKSKLVRQYKQTDCELVKIDIHCHVQGDVVLECISLEGDLESEQMMFRLMFNTAFIRSNILMLNRDEIDMLWNARDHFPKNFRVEVLFSDMEASSSSVISIDLPRIEEKEGLPVEAFAKVKEIFSQVEWLDSKSDVANMLQQITASNLLERLDGGGPGSPSALLAESLSGRLRFDSKTQNEINNFKSSFYDDLPMSPLRLPEDVSMDKIIESLKLEELSEEKIETLASLGQASKLIPSFDLSKDSDSTKVEIESPESKQSLENYPKFPASTAQVEQSVPLIEPSIDADSMKKKTGSLESEEKIESLASKAVLENANSVKSIGLSGSKEKETESLDSKALTENDSVVKSKPEMRSEADIRSPNSAGQEKFSVSSFESIGDATMEKKEKPLDLTTSPENNIKTPAPADSNRTAMKIESLESKAPVENATKFPMSTAQAKESTPSIKPSTEANSVKQSMEQLESKKNDIESLESKSSLGNDTKGEQSVPLIQTSADESSMKKMKEKSESTALSENDIKSPTSKVDEKQTSPLLESTVDEKSIKKKIDPQELQVSLQLPTQSKIISPRIHQANRSSTGSYSPNSSLGSPVASALGITSVLQDHAPMDIKEDVTHAVSISPPSDSNVPKSVETCSTSIPTTSSTPALLPSSQLKSSVDPPGAVEKTLKPLVSIPPPSPPPQQDPTSKSMQSTITITQHGENSMHDRNQISSAIPPPPPPPSLPETSLSTIKDSSKSPPCPPPPPPPPPPSSSEHTSSSSIPPPPLPPPRSMNNSVDMPGPPPPPPPPSQPGTTPGSTSTQFVPPPPPPPASATQNSLSKSSPNVPPVPPPPSANGTAIPGPPQPPAIPGPPGNAPPVPGPPGNVPPIPGPPGGGLKGRGLLRTTAKTQTKRSNLKPYHWLKLTRAMQGSLWAETQKLDEASRAPEFDMSELETLFSAATPNTNNERGSANRRGSAQKPDKVQLIELRRAYNCEIMLTKVKIPLPDLMGHVLALDDSVLYVDQVENLIKFCPTKEEMDQLKAYTGDKDNLGKCEQVIGILLHTLSSSLKETSYVYMAGLALTFFLELMKVPRVESKLRVFCFKMQFCSQVLELKRDLNIVNSASEEIRNSVKLKRIMQTILSLGNALNHGTARGAAVGFRLDSLLKLTDTRARNNKMTLMHYLCKVLSEKLPELLDFHKDLVNLEGSSKIQLKYLAEEMQAISKGLEKVIQELTASENDGPVSETFCQILKEFLSDGEAEVRSLAQLYANVGRNADALASYFGEDPARCPFEQVVTTLLNFVRMFIRAHDENCKQIEYDKKKAEKEAAAENEKLKHAAKNDSSPRMMRTTIKSGDSQ</sequence>
<feature type="compositionally biased region" description="Basic and acidic residues" evidence="4">
    <location>
        <begin position="747"/>
        <end position="758"/>
    </location>
</feature>
<feature type="region of interest" description="Disordered" evidence="4">
    <location>
        <begin position="1514"/>
        <end position="1544"/>
    </location>
</feature>
<dbReference type="InterPro" id="IPR035892">
    <property type="entry name" value="C2_domain_sf"/>
</dbReference>
<dbReference type="EMBL" id="DF973175">
    <property type="protein sequence ID" value="GAU17686.1"/>
    <property type="molecule type" value="Genomic_DNA"/>
</dbReference>
<feature type="compositionally biased region" description="Polar residues" evidence="4">
    <location>
        <begin position="781"/>
        <end position="796"/>
    </location>
</feature>
<feature type="compositionally biased region" description="Pro residues" evidence="4">
    <location>
        <begin position="921"/>
        <end position="930"/>
    </location>
</feature>
<evidence type="ECO:0000256" key="2">
    <source>
        <dbReference type="ARBA" id="ARBA00022912"/>
    </source>
</evidence>
<feature type="domain" description="FH2" evidence="6">
    <location>
        <begin position="1092"/>
        <end position="1518"/>
    </location>
</feature>
<dbReference type="Gene3D" id="1.20.58.2220">
    <property type="entry name" value="Formin, FH2 domain"/>
    <property type="match status" value="1"/>
</dbReference>
<dbReference type="Proteomes" id="UP000242715">
    <property type="component" value="Unassembled WGS sequence"/>
</dbReference>